<reference evidence="1" key="1">
    <citation type="submission" date="2022-03" db="EMBL/GenBank/DDBJ databases">
        <authorList>
            <person name="Alioto T."/>
            <person name="Alioto T."/>
            <person name="Gomez Garrido J."/>
        </authorList>
    </citation>
    <scope>NUCLEOTIDE SEQUENCE</scope>
</reference>
<dbReference type="AlphaFoldDB" id="A0AAD1RXJ6"/>
<protein>
    <submittedName>
        <fullName evidence="1">Uncharacterized protein</fullName>
    </submittedName>
</protein>
<gene>
    <name evidence="1" type="ORF">PECUL_23A052681</name>
</gene>
<name>A0AAD1RXJ6_PELCU</name>
<accession>A0AAD1RXJ6</accession>
<evidence type="ECO:0000313" key="2">
    <source>
        <dbReference type="Proteomes" id="UP001295444"/>
    </source>
</evidence>
<keyword evidence="2" id="KW-1185">Reference proteome</keyword>
<proteinExistence type="predicted"/>
<sequence>MILRRDGWRRDYRQPTASLGQIRWLYSPTFGQYLGNRLHKTPGRSLVSDSNNIGGHLPFLNYTQGYPTTRVPSEDYLYHELGFVTTDNGTPWSPSHHGDLGDRHLATTAESKGLPILLTPFWAIHCPSTVSHLTDNPQDTIGDFGGSRSTTGLFVCREASYTPEPVSEYTRLWVLVLVLSIPTGLTYGFGYSLQLTLEESHNRDSLSLSLCILYLSHQLWPPRYRVGTLTIAHMVAEIDWLSVIRVMDASQTSKRIFLRRLTQWVPITVSNPMGGEAIELNTCPSRLDVQAMPPGYMADTYQDVLELLSED</sequence>
<dbReference type="EMBL" id="OW240915">
    <property type="protein sequence ID" value="CAH2282327.1"/>
    <property type="molecule type" value="Genomic_DNA"/>
</dbReference>
<evidence type="ECO:0000313" key="1">
    <source>
        <dbReference type="EMBL" id="CAH2282327.1"/>
    </source>
</evidence>
<organism evidence="1 2">
    <name type="scientific">Pelobates cultripes</name>
    <name type="common">Western spadefoot toad</name>
    <dbReference type="NCBI Taxonomy" id="61616"/>
    <lineage>
        <taxon>Eukaryota</taxon>
        <taxon>Metazoa</taxon>
        <taxon>Chordata</taxon>
        <taxon>Craniata</taxon>
        <taxon>Vertebrata</taxon>
        <taxon>Euteleostomi</taxon>
        <taxon>Amphibia</taxon>
        <taxon>Batrachia</taxon>
        <taxon>Anura</taxon>
        <taxon>Pelobatoidea</taxon>
        <taxon>Pelobatidae</taxon>
        <taxon>Pelobates</taxon>
    </lineage>
</organism>
<dbReference type="Proteomes" id="UP001295444">
    <property type="component" value="Chromosome 04"/>
</dbReference>